<dbReference type="GO" id="GO:0000976">
    <property type="term" value="F:transcription cis-regulatory region binding"/>
    <property type="evidence" value="ECO:0007669"/>
    <property type="project" value="TreeGrafter"/>
</dbReference>
<dbReference type="Pfam" id="PF03466">
    <property type="entry name" value="LysR_substrate"/>
    <property type="match status" value="1"/>
</dbReference>
<evidence type="ECO:0000259" key="5">
    <source>
        <dbReference type="PROSITE" id="PS50931"/>
    </source>
</evidence>
<dbReference type="SUPFAM" id="SSF46785">
    <property type="entry name" value="Winged helix' DNA-binding domain"/>
    <property type="match status" value="1"/>
</dbReference>
<gene>
    <name evidence="6" type="ORF">EAS64_32915</name>
</gene>
<evidence type="ECO:0000256" key="1">
    <source>
        <dbReference type="ARBA" id="ARBA00009437"/>
    </source>
</evidence>
<evidence type="ECO:0000313" key="6">
    <source>
        <dbReference type="EMBL" id="TVZ01098.1"/>
    </source>
</evidence>
<evidence type="ECO:0000256" key="4">
    <source>
        <dbReference type="ARBA" id="ARBA00023163"/>
    </source>
</evidence>
<dbReference type="SUPFAM" id="SSF53850">
    <property type="entry name" value="Periplasmic binding protein-like II"/>
    <property type="match status" value="1"/>
</dbReference>
<dbReference type="InterPro" id="IPR036390">
    <property type="entry name" value="WH_DNA-bd_sf"/>
</dbReference>
<dbReference type="PROSITE" id="PS50931">
    <property type="entry name" value="HTH_LYSR"/>
    <property type="match status" value="1"/>
</dbReference>
<dbReference type="Proteomes" id="UP000460272">
    <property type="component" value="Unassembled WGS sequence"/>
</dbReference>
<dbReference type="Gene3D" id="1.10.10.10">
    <property type="entry name" value="Winged helix-like DNA-binding domain superfamily/Winged helix DNA-binding domain"/>
    <property type="match status" value="1"/>
</dbReference>
<dbReference type="InterPro" id="IPR005119">
    <property type="entry name" value="LysR_subst-bd"/>
</dbReference>
<proteinExistence type="inferred from homology"/>
<keyword evidence="7" id="KW-1185">Reference proteome</keyword>
<dbReference type="EMBL" id="RPFW01000007">
    <property type="protein sequence ID" value="TVZ01098.1"/>
    <property type="molecule type" value="Genomic_DNA"/>
</dbReference>
<keyword evidence="3" id="KW-0238">DNA-binding</keyword>
<dbReference type="AlphaFoldDB" id="A0A6P2BQG8"/>
<sequence>MSETVRDLGALRALREVGRQGSIAAAAAVLGASQQAVSARMRSLERAMDITLLARNPAGSHLTEQGRLVVGWAEDVLDAADRLEAGLRSIRSGVSHRLAIAASQTIAEHLVPHWLVELRAAEQSAGYPPTVVELTVGNSTGVIELVRDSRAGLGFIETPHLPADLVTTPLRDDEMLVVAAPGHPWARRRNPLPLAEIAATPLVMREAGSGTRDTLTDHLAAQDPPLRPRVAMELGTSAAVRSAIAAGVGPGVLSRLAVRDDLVLGRLVAIEIEGPPLTRQLTVVWRADHDPLSPEAVRLLATAGRPEPQGRRPGRGPAG</sequence>
<reference evidence="6 7" key="1">
    <citation type="submission" date="2018-11" db="EMBL/GenBank/DDBJ databases">
        <title>Trebonia kvetii gen.nov., sp.nov., a novel acidophilic actinobacterium, and proposal of the new actinobacterial family Treboniaceae fam. nov.</title>
        <authorList>
            <person name="Rapoport D."/>
            <person name="Sagova-Mareckova M."/>
            <person name="Sedlacek I."/>
            <person name="Provaznik J."/>
            <person name="Kralova S."/>
            <person name="Pavlinic D."/>
            <person name="Benes V."/>
            <person name="Kopecky J."/>
        </authorList>
    </citation>
    <scope>NUCLEOTIDE SEQUENCE [LARGE SCALE GENOMIC DNA]</scope>
    <source>
        <strain evidence="6 7">15Tr583</strain>
    </source>
</reference>
<protein>
    <submittedName>
        <fullName evidence="6">LysR family transcriptional regulator</fullName>
    </submittedName>
</protein>
<keyword evidence="2" id="KW-0805">Transcription regulation</keyword>
<dbReference type="InterPro" id="IPR000847">
    <property type="entry name" value="LysR_HTH_N"/>
</dbReference>
<dbReference type="Gene3D" id="3.40.190.10">
    <property type="entry name" value="Periplasmic binding protein-like II"/>
    <property type="match status" value="2"/>
</dbReference>
<dbReference type="PANTHER" id="PTHR30126:SF39">
    <property type="entry name" value="HTH-TYPE TRANSCRIPTIONAL REGULATOR CYSL"/>
    <property type="match status" value="1"/>
</dbReference>
<dbReference type="OrthoDB" id="9808620at2"/>
<accession>A0A6P2BQG8</accession>
<comment type="similarity">
    <text evidence="1">Belongs to the LysR transcriptional regulatory family.</text>
</comment>
<organism evidence="6 7">
    <name type="scientific">Trebonia kvetii</name>
    <dbReference type="NCBI Taxonomy" id="2480626"/>
    <lineage>
        <taxon>Bacteria</taxon>
        <taxon>Bacillati</taxon>
        <taxon>Actinomycetota</taxon>
        <taxon>Actinomycetes</taxon>
        <taxon>Streptosporangiales</taxon>
        <taxon>Treboniaceae</taxon>
        <taxon>Trebonia</taxon>
    </lineage>
</organism>
<evidence type="ECO:0000256" key="3">
    <source>
        <dbReference type="ARBA" id="ARBA00023125"/>
    </source>
</evidence>
<evidence type="ECO:0000256" key="2">
    <source>
        <dbReference type="ARBA" id="ARBA00023015"/>
    </source>
</evidence>
<dbReference type="RefSeq" id="WP_145859402.1">
    <property type="nucleotide sequence ID" value="NZ_RPFW01000007.1"/>
</dbReference>
<comment type="caution">
    <text evidence="6">The sequence shown here is derived from an EMBL/GenBank/DDBJ whole genome shotgun (WGS) entry which is preliminary data.</text>
</comment>
<keyword evidence="4" id="KW-0804">Transcription</keyword>
<dbReference type="Pfam" id="PF00126">
    <property type="entry name" value="HTH_1"/>
    <property type="match status" value="1"/>
</dbReference>
<dbReference type="InterPro" id="IPR036388">
    <property type="entry name" value="WH-like_DNA-bd_sf"/>
</dbReference>
<evidence type="ECO:0000313" key="7">
    <source>
        <dbReference type="Proteomes" id="UP000460272"/>
    </source>
</evidence>
<feature type="domain" description="HTH lysR-type" evidence="5">
    <location>
        <begin position="6"/>
        <end position="63"/>
    </location>
</feature>
<dbReference type="PANTHER" id="PTHR30126">
    <property type="entry name" value="HTH-TYPE TRANSCRIPTIONAL REGULATOR"/>
    <property type="match status" value="1"/>
</dbReference>
<name>A0A6P2BQG8_9ACTN</name>
<dbReference type="GO" id="GO:0003700">
    <property type="term" value="F:DNA-binding transcription factor activity"/>
    <property type="evidence" value="ECO:0007669"/>
    <property type="project" value="InterPro"/>
</dbReference>